<proteinExistence type="predicted"/>
<accession>A0A8S9RTY5</accession>
<evidence type="ECO:0000313" key="1">
    <source>
        <dbReference type="EMBL" id="KAF3583632.1"/>
    </source>
</evidence>
<evidence type="ECO:0000313" key="2">
    <source>
        <dbReference type="Proteomes" id="UP000712600"/>
    </source>
</evidence>
<comment type="caution">
    <text evidence="1">The sequence shown here is derived from an EMBL/GenBank/DDBJ whole genome shotgun (WGS) entry which is preliminary data.</text>
</comment>
<gene>
    <name evidence="1" type="ORF">F2Q69_00028877</name>
</gene>
<protein>
    <submittedName>
        <fullName evidence="1">Uncharacterized protein</fullName>
    </submittedName>
</protein>
<organism evidence="1 2">
    <name type="scientific">Brassica cretica</name>
    <name type="common">Mustard</name>
    <dbReference type="NCBI Taxonomy" id="69181"/>
    <lineage>
        <taxon>Eukaryota</taxon>
        <taxon>Viridiplantae</taxon>
        <taxon>Streptophyta</taxon>
        <taxon>Embryophyta</taxon>
        <taxon>Tracheophyta</taxon>
        <taxon>Spermatophyta</taxon>
        <taxon>Magnoliopsida</taxon>
        <taxon>eudicotyledons</taxon>
        <taxon>Gunneridae</taxon>
        <taxon>Pentapetalae</taxon>
        <taxon>rosids</taxon>
        <taxon>malvids</taxon>
        <taxon>Brassicales</taxon>
        <taxon>Brassicaceae</taxon>
        <taxon>Brassiceae</taxon>
        <taxon>Brassica</taxon>
    </lineage>
</organism>
<dbReference type="Proteomes" id="UP000712600">
    <property type="component" value="Unassembled WGS sequence"/>
</dbReference>
<name>A0A8S9RTY5_BRACR</name>
<dbReference type="AlphaFoldDB" id="A0A8S9RTY5"/>
<sequence>MHSRLLFNAISRYELCPQRLAEIGSDFDASFRRCFVETDRDHRLASWFAFFL</sequence>
<dbReference type="EMBL" id="QGKX02000088">
    <property type="protein sequence ID" value="KAF3583632.1"/>
    <property type="molecule type" value="Genomic_DNA"/>
</dbReference>
<reference evidence="1" key="1">
    <citation type="submission" date="2019-12" db="EMBL/GenBank/DDBJ databases">
        <title>Genome sequencing and annotation of Brassica cretica.</title>
        <authorList>
            <person name="Studholme D.J."/>
            <person name="Sarris P."/>
        </authorList>
    </citation>
    <scope>NUCLEOTIDE SEQUENCE</scope>
    <source>
        <strain evidence="1">PFS-109/04</strain>
        <tissue evidence="1">Leaf</tissue>
    </source>
</reference>